<evidence type="ECO:0000313" key="2">
    <source>
        <dbReference type="Proteomes" id="UP000814243"/>
    </source>
</evidence>
<dbReference type="AlphaFoldDB" id="A0A922MAS4"/>
<reference evidence="1" key="1">
    <citation type="journal article" date="2021" name="G3 (Bethesda)">
        <title>Genome and transcriptome analysis of the beet armyworm Spodoptera exigua reveals targets for pest control. .</title>
        <authorList>
            <person name="Simon S."/>
            <person name="Breeschoten T."/>
            <person name="Jansen H.J."/>
            <person name="Dirks R.P."/>
            <person name="Schranz M.E."/>
            <person name="Ros V.I.D."/>
        </authorList>
    </citation>
    <scope>NUCLEOTIDE SEQUENCE</scope>
    <source>
        <strain evidence="1">TB_SE_WUR_2020</strain>
    </source>
</reference>
<comment type="caution">
    <text evidence="1">The sequence shown here is derived from an EMBL/GenBank/DDBJ whole genome shotgun (WGS) entry which is preliminary data.</text>
</comment>
<organism evidence="1 2">
    <name type="scientific">Spodoptera exigua</name>
    <name type="common">Beet armyworm</name>
    <name type="synonym">Noctua fulgens</name>
    <dbReference type="NCBI Taxonomy" id="7107"/>
    <lineage>
        <taxon>Eukaryota</taxon>
        <taxon>Metazoa</taxon>
        <taxon>Ecdysozoa</taxon>
        <taxon>Arthropoda</taxon>
        <taxon>Hexapoda</taxon>
        <taxon>Insecta</taxon>
        <taxon>Pterygota</taxon>
        <taxon>Neoptera</taxon>
        <taxon>Endopterygota</taxon>
        <taxon>Lepidoptera</taxon>
        <taxon>Glossata</taxon>
        <taxon>Ditrysia</taxon>
        <taxon>Noctuoidea</taxon>
        <taxon>Noctuidae</taxon>
        <taxon>Amphipyrinae</taxon>
        <taxon>Spodoptera</taxon>
    </lineage>
</organism>
<dbReference type="SUPFAM" id="SSF52058">
    <property type="entry name" value="L domain-like"/>
    <property type="match status" value="1"/>
</dbReference>
<name>A0A922MAS4_SPOEX</name>
<proteinExistence type="predicted"/>
<dbReference type="EMBL" id="JACEFF010000661">
    <property type="protein sequence ID" value="KAH9633266.1"/>
    <property type="molecule type" value="Genomic_DNA"/>
</dbReference>
<accession>A0A922MAS4</accession>
<gene>
    <name evidence="1" type="ORF">HF086_006868</name>
</gene>
<protein>
    <submittedName>
        <fullName evidence="1">Uncharacterized protein</fullName>
    </submittedName>
</protein>
<dbReference type="InterPro" id="IPR032675">
    <property type="entry name" value="LRR_dom_sf"/>
</dbReference>
<dbReference type="Proteomes" id="UP000814243">
    <property type="component" value="Unassembled WGS sequence"/>
</dbReference>
<sequence>MNLLFDPFRLFCFNATSLSFQFRLRELHLRNNRFSILLELAVYMSQMRRLLILDLRANPICSIPGYKSVVINTFSMLLSLDAAELDPVEQHILDINFVIHIQRTLRMDVNPDVTMHATRKLLRLIYIQQLSKARISPYIPPADSVDVPLVILVGHEGVGKGKFV</sequence>
<evidence type="ECO:0000313" key="1">
    <source>
        <dbReference type="EMBL" id="KAH9633266.1"/>
    </source>
</evidence>
<dbReference type="Gene3D" id="3.80.10.10">
    <property type="entry name" value="Ribonuclease Inhibitor"/>
    <property type="match status" value="1"/>
</dbReference>